<evidence type="ECO:0000256" key="7">
    <source>
        <dbReference type="ARBA" id="ARBA00023136"/>
    </source>
</evidence>
<keyword evidence="3 10" id="KW-0813">Transport</keyword>
<evidence type="ECO:0000256" key="12">
    <source>
        <dbReference type="SAM" id="MobiDB-lite"/>
    </source>
</evidence>
<dbReference type="PANTHER" id="PTHR47234">
    <property type="match status" value="1"/>
</dbReference>
<dbReference type="AlphaFoldDB" id="A0A4P6KRG4"/>
<evidence type="ECO:0000313" key="15">
    <source>
        <dbReference type="EMBL" id="QBE61661.1"/>
    </source>
</evidence>
<evidence type="ECO:0000256" key="2">
    <source>
        <dbReference type="ARBA" id="ARBA00009810"/>
    </source>
</evidence>
<gene>
    <name evidence="15" type="ORF">EWM63_00460</name>
</gene>
<dbReference type="Pfam" id="PF07715">
    <property type="entry name" value="Plug"/>
    <property type="match status" value="1"/>
</dbReference>
<evidence type="ECO:0000256" key="8">
    <source>
        <dbReference type="ARBA" id="ARBA00023170"/>
    </source>
</evidence>
<feature type="domain" description="TonB-dependent receptor-like beta-barrel" evidence="13">
    <location>
        <begin position="452"/>
        <end position="977"/>
    </location>
</feature>
<evidence type="ECO:0000259" key="13">
    <source>
        <dbReference type="Pfam" id="PF00593"/>
    </source>
</evidence>
<evidence type="ECO:0000256" key="1">
    <source>
        <dbReference type="ARBA" id="ARBA00004571"/>
    </source>
</evidence>
<proteinExistence type="inferred from homology"/>
<dbReference type="InterPro" id="IPR000531">
    <property type="entry name" value="Beta-barrel_TonB"/>
</dbReference>
<keyword evidence="7 10" id="KW-0472">Membrane</keyword>
<comment type="similarity">
    <text evidence="2 10 11">Belongs to the TonB-dependent receptor family.</text>
</comment>
<protein>
    <recommendedName>
        <fullName evidence="17">TonB-dependent receptor plug domain-containing protein</fullName>
    </recommendedName>
</protein>
<reference evidence="15 16" key="1">
    <citation type="submission" date="2019-02" db="EMBL/GenBank/DDBJ databases">
        <title>Draft Genome Sequences of Six Type Strains of the Genus Massilia.</title>
        <authorList>
            <person name="Miess H."/>
            <person name="Frediansyhah A."/>
            <person name="Gross H."/>
        </authorList>
    </citation>
    <scope>NUCLEOTIDE SEQUENCE [LARGE SCALE GENOMIC DNA]</scope>
    <source>
        <strain evidence="15 16">DSM 17473</strain>
    </source>
</reference>
<dbReference type="SUPFAM" id="SSF56935">
    <property type="entry name" value="Porins"/>
    <property type="match status" value="1"/>
</dbReference>
<dbReference type="OrthoDB" id="8530571at2"/>
<dbReference type="PROSITE" id="PS52016">
    <property type="entry name" value="TONB_DEPENDENT_REC_3"/>
    <property type="match status" value="1"/>
</dbReference>
<comment type="subcellular location">
    <subcellularLocation>
        <location evidence="1 10">Cell outer membrane</location>
        <topology evidence="1 10">Multi-pass membrane protein</topology>
    </subcellularLocation>
</comment>
<name>A0A4P6KRG4_9BURK</name>
<keyword evidence="9 10" id="KW-0998">Cell outer membrane</keyword>
<evidence type="ECO:0000256" key="4">
    <source>
        <dbReference type="ARBA" id="ARBA00022452"/>
    </source>
</evidence>
<keyword evidence="5 10" id="KW-0812">Transmembrane</keyword>
<dbReference type="GO" id="GO:0009279">
    <property type="term" value="C:cell outer membrane"/>
    <property type="evidence" value="ECO:0007669"/>
    <property type="project" value="UniProtKB-SubCell"/>
</dbReference>
<evidence type="ECO:0008006" key="17">
    <source>
        <dbReference type="Google" id="ProtNLM"/>
    </source>
</evidence>
<dbReference type="InterPro" id="IPR039426">
    <property type="entry name" value="TonB-dep_rcpt-like"/>
</dbReference>
<organism evidence="15 16">
    <name type="scientific">Pseudoduganella lutea</name>
    <dbReference type="NCBI Taxonomy" id="321985"/>
    <lineage>
        <taxon>Bacteria</taxon>
        <taxon>Pseudomonadati</taxon>
        <taxon>Pseudomonadota</taxon>
        <taxon>Betaproteobacteria</taxon>
        <taxon>Burkholderiales</taxon>
        <taxon>Oxalobacteraceae</taxon>
        <taxon>Telluria group</taxon>
        <taxon>Pseudoduganella</taxon>
    </lineage>
</organism>
<dbReference type="Gene3D" id="2.170.130.10">
    <property type="entry name" value="TonB-dependent receptor, plug domain"/>
    <property type="match status" value="1"/>
</dbReference>
<dbReference type="EMBL" id="CP035913">
    <property type="protein sequence ID" value="QBE61661.1"/>
    <property type="molecule type" value="Genomic_DNA"/>
</dbReference>
<dbReference type="InterPro" id="IPR012910">
    <property type="entry name" value="Plug_dom"/>
</dbReference>
<evidence type="ECO:0000256" key="10">
    <source>
        <dbReference type="PROSITE-ProRule" id="PRU01360"/>
    </source>
</evidence>
<dbReference type="InterPro" id="IPR037066">
    <property type="entry name" value="Plug_dom_sf"/>
</dbReference>
<feature type="region of interest" description="Disordered" evidence="12">
    <location>
        <begin position="25"/>
        <end position="48"/>
    </location>
</feature>
<feature type="domain" description="TonB-dependent receptor plug" evidence="14">
    <location>
        <begin position="103"/>
        <end position="207"/>
    </location>
</feature>
<dbReference type="KEGG" id="plue:EWM63_00460"/>
<feature type="compositionally biased region" description="Basic residues" evidence="12">
    <location>
        <begin position="28"/>
        <end position="38"/>
    </location>
</feature>
<dbReference type="Proteomes" id="UP000290637">
    <property type="component" value="Chromosome"/>
</dbReference>
<keyword evidence="6 11" id="KW-0798">TonB box</keyword>
<dbReference type="Pfam" id="PF00593">
    <property type="entry name" value="TonB_dep_Rec_b-barrel"/>
    <property type="match status" value="1"/>
</dbReference>
<dbReference type="PANTHER" id="PTHR47234:SF2">
    <property type="entry name" value="TONB-DEPENDENT RECEPTOR"/>
    <property type="match status" value="1"/>
</dbReference>
<evidence type="ECO:0000256" key="3">
    <source>
        <dbReference type="ARBA" id="ARBA00022448"/>
    </source>
</evidence>
<sequence>MCRRILGATGPANLRTGLPVQASDLANSKKHRRRRHMKYAPQPAKRQPALRRATMALAVAVAVCEMTGVAQAQANPQDSAPAEAVQSVVVTGSLIRRVATEGATPVTTIKATELESRGHTELKDLVLEQPQSLSLGTNSGAAGPMTNLRGLGPMRTLTLLNGRRLANEPLQDQYVSVNVIPRMALDRVETLSGGASSTYGADAIGGVQNFWTKRGFEGVNLKAEYARPEESGGGKTTSFGAIAGIGNLGKDGWNAYIAIDHQKKTPLFQGERAEQHDPDVLRTLGLGLLPDGRNPSPTANFGFARNANSNYNPTYASGCVEPYSRPTLGNQSANTPPVYAPGCYRNPLFYNAVTDGSEIQTIAARSSFNIPGGHKIDIDVLHSKFTVQKFRGMQVPGGTNPFTTYSLPSSSRFYPGNGITPAVQVVGDNTGANSPAMYIDGTRTPGTVSNLNMNGRTLYFQWGPAELGSAYRNDEQTNDRVVLTAEGEVLGWDYRAGVNWGMSKRDTKVGGGYILYSKAQEGFNNGTLNPFGLQDEAGAAYLRSIEADNYTYRLNKAYNKSVDVTLSKGLMALGGGDLTLAVAAELRRDAARTYDAPLDFVYKKADGSYNLDAAGNVLQHDLVGETPQGVGRRLSRDIASLLAEVEAPITQTISINGAVRADYYEDLKQTTVNPRLAASWRPVDNLLLRSSVSTGFRAPSIMDVQNPTAEVRTIDMDDPVLCPSGQPTVAGTGMPVAGYTADQVCNVNTEYWTKSPDNSFLKPEKSRGFSFGFGYEPIRNLSVTVDYWGLKIKDVLGAVTIAEVQQDPAKYASSILRRPDGTIDHIVASQANRGMSRIRGADVSASYRFPATSYGTFDAKLDGTWYHKYEFQSERDGPWFTNIGVITNDGRYGGAGPNAGLAGMPQINPRWKHTASFSWGQGPWRATLSQRYQRGVTDLTPRAGSTLTKVDDYSQFNVNLRYTGIKNTTVSLGVNNITEEWPPLTANSVYGGGYVTSMADMLGRVARLSVEYKF</sequence>
<dbReference type="InterPro" id="IPR036942">
    <property type="entry name" value="Beta-barrel_TonB_sf"/>
</dbReference>
<evidence type="ECO:0000256" key="6">
    <source>
        <dbReference type="ARBA" id="ARBA00023077"/>
    </source>
</evidence>
<keyword evidence="4 10" id="KW-1134">Transmembrane beta strand</keyword>
<evidence type="ECO:0000259" key="14">
    <source>
        <dbReference type="Pfam" id="PF07715"/>
    </source>
</evidence>
<evidence type="ECO:0000313" key="16">
    <source>
        <dbReference type="Proteomes" id="UP000290637"/>
    </source>
</evidence>
<evidence type="ECO:0000256" key="9">
    <source>
        <dbReference type="ARBA" id="ARBA00023237"/>
    </source>
</evidence>
<evidence type="ECO:0000256" key="11">
    <source>
        <dbReference type="RuleBase" id="RU003357"/>
    </source>
</evidence>
<dbReference type="Gene3D" id="2.40.170.20">
    <property type="entry name" value="TonB-dependent receptor, beta-barrel domain"/>
    <property type="match status" value="1"/>
</dbReference>
<keyword evidence="8" id="KW-0675">Receptor</keyword>
<keyword evidence="16" id="KW-1185">Reference proteome</keyword>
<accession>A0A4P6KRG4</accession>
<evidence type="ECO:0000256" key="5">
    <source>
        <dbReference type="ARBA" id="ARBA00022692"/>
    </source>
</evidence>